<dbReference type="RefSeq" id="WP_167475096.1">
    <property type="nucleotide sequence ID" value="NZ_CP046172.1"/>
</dbReference>
<dbReference type="KEGG" id="nah:F5544_22730"/>
<dbReference type="Proteomes" id="UP000503540">
    <property type="component" value="Chromosome"/>
</dbReference>
<dbReference type="EMBL" id="CP046172">
    <property type="protein sequence ID" value="QIS12407.1"/>
    <property type="molecule type" value="Genomic_DNA"/>
</dbReference>
<keyword evidence="2" id="KW-1185">Reference proteome</keyword>
<evidence type="ECO:0000313" key="2">
    <source>
        <dbReference type="Proteomes" id="UP000503540"/>
    </source>
</evidence>
<name>A0A6G9YH70_9NOCA</name>
<accession>A0A6G9YH70</accession>
<dbReference type="AlphaFoldDB" id="A0A6G9YH70"/>
<reference evidence="1 2" key="1">
    <citation type="journal article" date="2019" name="ACS Chem. Biol.">
        <title>Identification and Mobilization of a Cryptic Antibiotic Biosynthesis Gene Locus from a Human-Pathogenic Nocardia Isolate.</title>
        <authorList>
            <person name="Herisse M."/>
            <person name="Ishida K."/>
            <person name="Porter J.L."/>
            <person name="Howden B."/>
            <person name="Hertweck C."/>
            <person name="Stinear T.P."/>
            <person name="Pidot S.J."/>
        </authorList>
    </citation>
    <scope>NUCLEOTIDE SEQUENCE [LARGE SCALE GENOMIC DNA]</scope>
    <source>
        <strain evidence="1 2">AUSMDU00012717</strain>
    </source>
</reference>
<organism evidence="1 2">
    <name type="scientific">Nocardia arthritidis</name>
    <dbReference type="NCBI Taxonomy" id="228602"/>
    <lineage>
        <taxon>Bacteria</taxon>
        <taxon>Bacillati</taxon>
        <taxon>Actinomycetota</taxon>
        <taxon>Actinomycetes</taxon>
        <taxon>Mycobacteriales</taxon>
        <taxon>Nocardiaceae</taxon>
        <taxon>Nocardia</taxon>
    </lineage>
</organism>
<sequence>MSAHPPDVARVVLGGCYRTFFDDFAPGVRAELDTGVLAAAGSHSPLERDRSPAALITRDCLEPELLLALGANGDRWTIR</sequence>
<gene>
    <name evidence="1" type="ORF">F5544_22730</name>
</gene>
<evidence type="ECO:0000313" key="1">
    <source>
        <dbReference type="EMBL" id="QIS12407.1"/>
    </source>
</evidence>
<proteinExistence type="predicted"/>
<protein>
    <submittedName>
        <fullName evidence="1">Uncharacterized protein</fullName>
    </submittedName>
</protein>